<evidence type="ECO:0000313" key="1">
    <source>
        <dbReference type="EMBL" id="QLG46302.1"/>
    </source>
</evidence>
<dbReference type="EMBL" id="CP058595">
    <property type="protein sequence ID" value="QLG46302.1"/>
    <property type="molecule type" value="Genomic_DNA"/>
</dbReference>
<evidence type="ECO:0000313" key="2">
    <source>
        <dbReference type="Proteomes" id="UP000509302"/>
    </source>
</evidence>
<accession>A0A7H9ASH5</accession>
<reference evidence="1 2" key="1">
    <citation type="journal article" date="2006" name="Int. J. Syst. Evol. Microbiol.">
        <title>Costertonia aggregata gen. nov., sp. nov., a mesophilic marine bacterium of the family Flavobacteriaceae, isolated from a mature biofilm.</title>
        <authorList>
            <person name="Kwon K.K."/>
            <person name="Lee Y.K."/>
            <person name="Lee H.K."/>
        </authorList>
    </citation>
    <scope>NUCLEOTIDE SEQUENCE [LARGE SCALE GENOMIC DNA]</scope>
    <source>
        <strain evidence="1 2">KCCM 42265</strain>
    </source>
</reference>
<dbReference type="Proteomes" id="UP000509302">
    <property type="component" value="Chromosome"/>
</dbReference>
<dbReference type="AlphaFoldDB" id="A0A7H9ASH5"/>
<gene>
    <name evidence="1" type="ORF">HYG79_13415</name>
</gene>
<dbReference type="RefSeq" id="WP_179242582.1">
    <property type="nucleotide sequence ID" value="NZ_CP058595.1"/>
</dbReference>
<sequence length="222" mass="25317">MQVSKILPFLEVKKPLDILKGISDFNAKTFEENKILVKIVCNAGYVVEGFPLKYDTKTSIIYDMKENHICYIDNSSIALVKIPFASGTESVWANGMYFEPPNTDAPSRLMLKREFDKLLKKLSTGYGLVISTQFLESTAIEDKEKHQFENLLQVLERVFDEIGKDNLGRTSLKKITVVELSVAKTELNVQKESNKLLVNVNLGYRLDKDFETELQKKIESKL</sequence>
<dbReference type="KEGG" id="cagg:HYG79_13415"/>
<protein>
    <submittedName>
        <fullName evidence="1">Uncharacterized protein</fullName>
    </submittedName>
</protein>
<proteinExistence type="predicted"/>
<keyword evidence="2" id="KW-1185">Reference proteome</keyword>
<name>A0A7H9ASH5_9FLAO</name>
<organism evidence="1 2">
    <name type="scientific">Costertonia aggregata</name>
    <dbReference type="NCBI Taxonomy" id="343403"/>
    <lineage>
        <taxon>Bacteria</taxon>
        <taxon>Pseudomonadati</taxon>
        <taxon>Bacteroidota</taxon>
        <taxon>Flavobacteriia</taxon>
        <taxon>Flavobacteriales</taxon>
        <taxon>Flavobacteriaceae</taxon>
        <taxon>Costertonia</taxon>
    </lineage>
</organism>